<dbReference type="Gene3D" id="1.10.240.10">
    <property type="entry name" value="Tyrosyl-Transfer RNA Synthetase"/>
    <property type="match status" value="1"/>
</dbReference>
<feature type="domain" description="Tyrosine--tRNA ligase SYY-like C-terminal" evidence="15">
    <location>
        <begin position="375"/>
        <end position="459"/>
    </location>
</feature>
<dbReference type="HAMAP" id="MF_02006">
    <property type="entry name" value="Tyr_tRNA_synth_type1"/>
    <property type="match status" value="1"/>
</dbReference>
<keyword evidence="5 14" id="KW-0436">Ligase</keyword>
<dbReference type="SUPFAM" id="SSF55174">
    <property type="entry name" value="Alpha-L RNA-binding motif"/>
    <property type="match status" value="1"/>
</dbReference>
<dbReference type="GO" id="GO:0005759">
    <property type="term" value="C:mitochondrial matrix"/>
    <property type="evidence" value="ECO:0007669"/>
    <property type="project" value="UniProtKB-SubCell"/>
</dbReference>
<dbReference type="PANTHER" id="PTHR11766">
    <property type="entry name" value="TYROSYL-TRNA SYNTHETASE"/>
    <property type="match status" value="1"/>
</dbReference>
<evidence type="ECO:0000256" key="3">
    <source>
        <dbReference type="ARBA" id="ARBA00005594"/>
    </source>
</evidence>
<dbReference type="PANTHER" id="PTHR11766:SF0">
    <property type="entry name" value="TYROSINE--TRNA LIGASE, MITOCHONDRIAL"/>
    <property type="match status" value="1"/>
</dbReference>
<evidence type="ECO:0000313" key="16">
    <source>
        <dbReference type="EMBL" id="KAL0279680.1"/>
    </source>
</evidence>
<comment type="function">
    <text evidence="1">Catalyzes the attachment of tyrosine to tRNA(Tyr) in a two-step reaction: tyrosine is first activated by ATP to form Tyr-AMP and then transferred to the acceptor end of tRNA(Tyr).</text>
</comment>
<evidence type="ECO:0000256" key="7">
    <source>
        <dbReference type="ARBA" id="ARBA00022840"/>
    </source>
</evidence>
<evidence type="ECO:0000256" key="5">
    <source>
        <dbReference type="ARBA" id="ARBA00022598"/>
    </source>
</evidence>
<dbReference type="AlphaFoldDB" id="A0AAW2IBK8"/>
<dbReference type="InterPro" id="IPR002305">
    <property type="entry name" value="aa-tRNA-synth_Ic"/>
</dbReference>
<evidence type="ECO:0000256" key="8">
    <source>
        <dbReference type="ARBA" id="ARBA00022884"/>
    </source>
</evidence>
<keyword evidence="9 14" id="KW-0648">Protein biosynthesis</keyword>
<dbReference type="FunFam" id="3.40.50.620:FF:000107">
    <property type="entry name" value="Tyrosine--tRNA ligase"/>
    <property type="match status" value="1"/>
</dbReference>
<protein>
    <recommendedName>
        <fullName evidence="14">Tyrosine--tRNA ligase</fullName>
        <ecNumber evidence="14">6.1.1.1</ecNumber>
    </recommendedName>
    <alternativeName>
        <fullName evidence="14">Tyrosyl-tRNA synthetase</fullName>
    </alternativeName>
</protein>
<comment type="subcellular location">
    <subcellularLocation>
        <location evidence="2">Mitochondrion matrix</location>
    </subcellularLocation>
</comment>
<reference evidence="16" key="1">
    <citation type="journal article" date="2024" name="Gigascience">
        <title>Chromosome-level genome of the poultry shaft louse Menopon gallinae provides insight into the host-switching and adaptive evolution of parasitic lice.</title>
        <authorList>
            <person name="Xu Y."/>
            <person name="Ma L."/>
            <person name="Liu S."/>
            <person name="Liang Y."/>
            <person name="Liu Q."/>
            <person name="He Z."/>
            <person name="Tian L."/>
            <person name="Duan Y."/>
            <person name="Cai W."/>
            <person name="Li H."/>
            <person name="Song F."/>
        </authorList>
    </citation>
    <scope>NUCLEOTIDE SEQUENCE</scope>
    <source>
        <strain evidence="16">Cailab_2023a</strain>
    </source>
</reference>
<evidence type="ECO:0000256" key="9">
    <source>
        <dbReference type="ARBA" id="ARBA00022917"/>
    </source>
</evidence>
<dbReference type="EC" id="6.1.1.1" evidence="14"/>
<evidence type="ECO:0000256" key="4">
    <source>
        <dbReference type="ARBA" id="ARBA00011738"/>
    </source>
</evidence>
<evidence type="ECO:0000259" key="15">
    <source>
        <dbReference type="Pfam" id="PF22421"/>
    </source>
</evidence>
<dbReference type="Pfam" id="PF00579">
    <property type="entry name" value="tRNA-synt_1b"/>
    <property type="match status" value="1"/>
</dbReference>
<dbReference type="InterPro" id="IPR054608">
    <property type="entry name" value="SYY-like_C"/>
</dbReference>
<keyword evidence="11" id="KW-0496">Mitochondrion</keyword>
<dbReference type="EMBL" id="JARGDH010000001">
    <property type="protein sequence ID" value="KAL0279681.1"/>
    <property type="molecule type" value="Genomic_DNA"/>
</dbReference>
<keyword evidence="12 14" id="KW-0030">Aminoacyl-tRNA synthetase</keyword>
<dbReference type="InterPro" id="IPR002307">
    <property type="entry name" value="Tyr-tRNA-ligase"/>
</dbReference>
<keyword evidence="6 14" id="KW-0547">Nucleotide-binding</keyword>
<organism evidence="16">
    <name type="scientific">Menopon gallinae</name>
    <name type="common">poultry shaft louse</name>
    <dbReference type="NCBI Taxonomy" id="328185"/>
    <lineage>
        <taxon>Eukaryota</taxon>
        <taxon>Metazoa</taxon>
        <taxon>Ecdysozoa</taxon>
        <taxon>Arthropoda</taxon>
        <taxon>Hexapoda</taxon>
        <taxon>Insecta</taxon>
        <taxon>Pterygota</taxon>
        <taxon>Neoptera</taxon>
        <taxon>Paraneoptera</taxon>
        <taxon>Psocodea</taxon>
        <taxon>Troctomorpha</taxon>
        <taxon>Phthiraptera</taxon>
        <taxon>Amblycera</taxon>
        <taxon>Menoponidae</taxon>
        <taxon>Menopon</taxon>
    </lineage>
</organism>
<dbReference type="GO" id="GO:0003723">
    <property type="term" value="F:RNA binding"/>
    <property type="evidence" value="ECO:0007669"/>
    <property type="project" value="UniProtKB-KW"/>
</dbReference>
<dbReference type="EMBL" id="JARGDH010000001">
    <property type="protein sequence ID" value="KAL0279680.1"/>
    <property type="molecule type" value="Genomic_DNA"/>
</dbReference>
<evidence type="ECO:0000256" key="12">
    <source>
        <dbReference type="ARBA" id="ARBA00023146"/>
    </source>
</evidence>
<dbReference type="InterPro" id="IPR014729">
    <property type="entry name" value="Rossmann-like_a/b/a_fold"/>
</dbReference>
<dbReference type="GO" id="GO:0005524">
    <property type="term" value="F:ATP binding"/>
    <property type="evidence" value="ECO:0007669"/>
    <property type="project" value="UniProtKB-KW"/>
</dbReference>
<dbReference type="GO" id="GO:0006437">
    <property type="term" value="P:tyrosyl-tRNA aminoacylation"/>
    <property type="evidence" value="ECO:0007669"/>
    <property type="project" value="InterPro"/>
</dbReference>
<dbReference type="Gene3D" id="3.40.50.620">
    <property type="entry name" value="HUPs"/>
    <property type="match status" value="1"/>
</dbReference>
<dbReference type="InterPro" id="IPR036986">
    <property type="entry name" value="S4_RNA-bd_sf"/>
</dbReference>
<dbReference type="PROSITE" id="PS00178">
    <property type="entry name" value="AA_TRNA_LIGASE_I"/>
    <property type="match status" value="1"/>
</dbReference>
<name>A0AAW2IBK8_9NEOP</name>
<dbReference type="InterPro" id="IPR001412">
    <property type="entry name" value="aa-tRNA-synth_I_CS"/>
</dbReference>
<dbReference type="GO" id="GO:0004831">
    <property type="term" value="F:tyrosine-tRNA ligase activity"/>
    <property type="evidence" value="ECO:0007669"/>
    <property type="project" value="UniProtKB-EC"/>
</dbReference>
<comment type="similarity">
    <text evidence="3 14">Belongs to the class-I aminoacyl-tRNA synthetase family.</text>
</comment>
<proteinExistence type="inferred from homology"/>
<dbReference type="Pfam" id="PF22421">
    <property type="entry name" value="SYY_C-terminal"/>
    <property type="match status" value="1"/>
</dbReference>
<evidence type="ECO:0000256" key="2">
    <source>
        <dbReference type="ARBA" id="ARBA00004305"/>
    </source>
</evidence>
<keyword evidence="8" id="KW-0694">RNA-binding</keyword>
<dbReference type="CDD" id="cd00805">
    <property type="entry name" value="TyrRS_core"/>
    <property type="match status" value="1"/>
</dbReference>
<dbReference type="NCBIfam" id="TIGR00234">
    <property type="entry name" value="tyrS"/>
    <property type="match status" value="1"/>
</dbReference>
<dbReference type="FunFam" id="1.10.240.10:FF:000001">
    <property type="entry name" value="Tyrosine--tRNA ligase"/>
    <property type="match status" value="1"/>
</dbReference>
<comment type="subunit">
    <text evidence="4">Homodimer.</text>
</comment>
<dbReference type="PRINTS" id="PR01040">
    <property type="entry name" value="TRNASYNTHTYR"/>
</dbReference>
<keyword evidence="7 14" id="KW-0067">ATP-binding</keyword>
<dbReference type="Gene3D" id="3.10.290.10">
    <property type="entry name" value="RNA-binding S4 domain"/>
    <property type="match status" value="1"/>
</dbReference>
<dbReference type="GO" id="GO:0005829">
    <property type="term" value="C:cytosol"/>
    <property type="evidence" value="ECO:0007669"/>
    <property type="project" value="TreeGrafter"/>
</dbReference>
<comment type="caution">
    <text evidence="16">The sequence shown here is derived from an EMBL/GenBank/DDBJ whole genome shotgun (WGS) entry which is preliminary data.</text>
</comment>
<accession>A0AAW2IBK8</accession>
<evidence type="ECO:0000256" key="10">
    <source>
        <dbReference type="ARBA" id="ARBA00022946"/>
    </source>
</evidence>
<evidence type="ECO:0000256" key="13">
    <source>
        <dbReference type="ARBA" id="ARBA00048248"/>
    </source>
</evidence>
<evidence type="ECO:0000256" key="14">
    <source>
        <dbReference type="RuleBase" id="RU361234"/>
    </source>
</evidence>
<dbReference type="FunFam" id="3.10.290.10:FF:000017">
    <property type="entry name" value="Tyrosine--tRNA ligase"/>
    <property type="match status" value="1"/>
</dbReference>
<dbReference type="SUPFAM" id="SSF52374">
    <property type="entry name" value="Nucleotidylyl transferase"/>
    <property type="match status" value="1"/>
</dbReference>
<dbReference type="InterPro" id="IPR024088">
    <property type="entry name" value="Tyr-tRNA-ligase_bac-type"/>
</dbReference>
<sequence length="462" mass="52538">MSWKPVLLGGSRLTPFLLRSERTYCSKNILKLQERGMYADIFPGDSANEVSDLINKQPQTVYSGFDPTADSLHIGNLLVLMNLFHWQRGGHNVIILLGGATATVGDPSGKNSERKKLYKVEVEKNTKEIESLLKTIIDNHESLYARRLPNKLKPITIVNNADWYENMSALEFLGDVGRNFRIGTMLGRQSVRDRMNSGDGMSFTEFSYQILQAYDWLHLYEHHNCRFQIGGNDQTGNIWAGFDLIQRIHNKRVFGLTVPLMTNEEGDKYGKSGGNAIWLSRLKTSAFQLYQFFIRTKDSEVQKLLMLYTFESVPRVLEIMKEHWKDPEKRLAQRFLAEEVVRLVHGEEGVLQAERITNALYNRSIEALQDLDVSDIQSAFEGATTVEMLLKPGTTLLDAALDAGCFKSEKDALRISSAGGFYINHQRASNLDEVVTPASHILPNNLTLMRVGRKHYYIVKWL</sequence>
<gene>
    <name evidence="16" type="ORF">PYX00_001183</name>
</gene>
<evidence type="ECO:0000256" key="6">
    <source>
        <dbReference type="ARBA" id="ARBA00022741"/>
    </source>
</evidence>
<comment type="catalytic activity">
    <reaction evidence="13 14">
        <text>tRNA(Tyr) + L-tyrosine + ATP = L-tyrosyl-tRNA(Tyr) + AMP + diphosphate + H(+)</text>
        <dbReference type="Rhea" id="RHEA:10220"/>
        <dbReference type="Rhea" id="RHEA-COMP:9706"/>
        <dbReference type="Rhea" id="RHEA-COMP:9707"/>
        <dbReference type="ChEBI" id="CHEBI:15378"/>
        <dbReference type="ChEBI" id="CHEBI:30616"/>
        <dbReference type="ChEBI" id="CHEBI:33019"/>
        <dbReference type="ChEBI" id="CHEBI:58315"/>
        <dbReference type="ChEBI" id="CHEBI:78442"/>
        <dbReference type="ChEBI" id="CHEBI:78536"/>
        <dbReference type="ChEBI" id="CHEBI:456215"/>
        <dbReference type="EC" id="6.1.1.1"/>
    </reaction>
</comment>
<evidence type="ECO:0000256" key="1">
    <source>
        <dbReference type="ARBA" id="ARBA00002025"/>
    </source>
</evidence>
<keyword evidence="10" id="KW-0809">Transit peptide</keyword>
<dbReference type="InterPro" id="IPR024107">
    <property type="entry name" value="Tyr-tRNA-ligase_bac_1"/>
</dbReference>
<evidence type="ECO:0000256" key="11">
    <source>
        <dbReference type="ARBA" id="ARBA00023128"/>
    </source>
</evidence>